<dbReference type="InterPro" id="IPR036921">
    <property type="entry name" value="PurM-like_N_sf"/>
</dbReference>
<dbReference type="PANTHER" id="PTHR30303:SF0">
    <property type="entry name" value="CARBAMOYL DEHYDRATASE HYPE"/>
    <property type="match status" value="1"/>
</dbReference>
<evidence type="ECO:0000259" key="3">
    <source>
        <dbReference type="Pfam" id="PF02769"/>
    </source>
</evidence>
<dbReference type="RefSeq" id="WP_343333448.1">
    <property type="nucleotide sequence ID" value="NZ_JAPOHD010000027.1"/>
</dbReference>
<comment type="caution">
    <text evidence="4">The sequence shown here is derived from an EMBL/GenBank/DDBJ whole genome shotgun (WGS) entry which is preliminary data.</text>
</comment>
<keyword evidence="5" id="KW-1185">Reference proteome</keyword>
<proteinExistence type="inferred from homology"/>
<dbReference type="Gene3D" id="3.90.650.10">
    <property type="entry name" value="PurM-like C-terminal domain"/>
    <property type="match status" value="1"/>
</dbReference>
<dbReference type="Pfam" id="PF00586">
    <property type="entry name" value="AIRS"/>
    <property type="match status" value="1"/>
</dbReference>
<dbReference type="EMBL" id="JAPOHD010000027">
    <property type="protein sequence ID" value="MCY1721114.1"/>
    <property type="molecule type" value="Genomic_DNA"/>
</dbReference>
<dbReference type="Pfam" id="PF02769">
    <property type="entry name" value="AIRS_C"/>
    <property type="match status" value="1"/>
</dbReference>
<dbReference type="CDD" id="cd02197">
    <property type="entry name" value="HypE"/>
    <property type="match status" value="1"/>
</dbReference>
<dbReference type="InterPro" id="IPR010918">
    <property type="entry name" value="PurM-like_C_dom"/>
</dbReference>
<accession>A0A9X3F5T6</accession>
<dbReference type="PIRSF" id="PIRSF005644">
    <property type="entry name" value="Hdrgns_mtr_HypE"/>
    <property type="match status" value="1"/>
</dbReference>
<dbReference type="Gene3D" id="3.30.1330.10">
    <property type="entry name" value="PurM-like, N-terminal domain"/>
    <property type="match status" value="1"/>
</dbReference>
<evidence type="ECO:0000313" key="5">
    <source>
        <dbReference type="Proteomes" id="UP001145087"/>
    </source>
</evidence>
<dbReference type="InterPro" id="IPR011854">
    <property type="entry name" value="HypE"/>
</dbReference>
<organism evidence="4 5">
    <name type="scientific">Draconibacterium aestuarii</name>
    <dbReference type="NCBI Taxonomy" id="2998507"/>
    <lineage>
        <taxon>Bacteria</taxon>
        <taxon>Pseudomonadati</taxon>
        <taxon>Bacteroidota</taxon>
        <taxon>Bacteroidia</taxon>
        <taxon>Marinilabiliales</taxon>
        <taxon>Prolixibacteraceae</taxon>
        <taxon>Draconibacterium</taxon>
    </lineage>
</organism>
<name>A0A9X3F5T6_9BACT</name>
<gene>
    <name evidence="4" type="primary">hypE</name>
    <name evidence="4" type="ORF">OU798_12220</name>
</gene>
<dbReference type="InterPro" id="IPR036676">
    <property type="entry name" value="PurM-like_C_sf"/>
</dbReference>
<reference evidence="4" key="1">
    <citation type="submission" date="2022-11" db="EMBL/GenBank/DDBJ databases">
        <title>Marilongibacter aestuarii gen. nov., sp. nov., isolated from tidal flat sediment.</title>
        <authorList>
            <person name="Jiayan W."/>
        </authorList>
    </citation>
    <scope>NUCLEOTIDE SEQUENCE</scope>
    <source>
        <strain evidence="4">Z1-6</strain>
    </source>
</reference>
<evidence type="ECO:0000256" key="1">
    <source>
        <dbReference type="ARBA" id="ARBA00006243"/>
    </source>
</evidence>
<dbReference type="SUPFAM" id="SSF56042">
    <property type="entry name" value="PurM C-terminal domain-like"/>
    <property type="match status" value="1"/>
</dbReference>
<comment type="similarity">
    <text evidence="1">Belongs to the HypE family.</text>
</comment>
<evidence type="ECO:0000313" key="4">
    <source>
        <dbReference type="EMBL" id="MCY1721114.1"/>
    </source>
</evidence>
<dbReference type="Proteomes" id="UP001145087">
    <property type="component" value="Unassembled WGS sequence"/>
</dbReference>
<feature type="domain" description="PurM-like C-terminal" evidence="3">
    <location>
        <begin position="165"/>
        <end position="316"/>
    </location>
</feature>
<sequence>MSNGNKIVLSHGSGGKRSRDLIRNLFFKYFGNEILSQGSDSAVFETPAANLAFTTDSFVVDPLFFPGGDIGKLAICGTVNDLAVSGAVPKYLSVGFIIEEGLEISVLESVVISMAETAKQTGVEIVTGDTKVVNKGKCDKLFINTTGIGELDPKFKKISSGETIQAGDKILVNGFVADHGIAVMSVRNELKVQADVLSDCAPLNKLIAEVLQVSENVRFMRDATRGGLATVLAEIVQHKSFGIHIDEEKIPVRASVRGMCEFFGFDPLYVANEGKVVLIVPADDAEEVLEIMQKNELGKEAQIIGEVVADHPGKVVMQTQIGGKRIIDMLVGDQLPRIC</sequence>
<evidence type="ECO:0000259" key="2">
    <source>
        <dbReference type="Pfam" id="PF00586"/>
    </source>
</evidence>
<feature type="domain" description="PurM-like N-terminal" evidence="2">
    <location>
        <begin position="38"/>
        <end position="150"/>
    </location>
</feature>
<dbReference type="AlphaFoldDB" id="A0A9X3F5T6"/>
<dbReference type="SUPFAM" id="SSF55326">
    <property type="entry name" value="PurM N-terminal domain-like"/>
    <property type="match status" value="1"/>
</dbReference>
<dbReference type="NCBIfam" id="TIGR02124">
    <property type="entry name" value="hypE"/>
    <property type="match status" value="1"/>
</dbReference>
<dbReference type="InterPro" id="IPR016188">
    <property type="entry name" value="PurM-like_N"/>
</dbReference>
<protein>
    <submittedName>
        <fullName evidence="4">Hydrogenase expression/formation protein HypE</fullName>
    </submittedName>
</protein>
<dbReference type="PANTHER" id="PTHR30303">
    <property type="entry name" value="HYDROGENASE ISOENZYMES FORMATION PROTEIN HYPE"/>
    <property type="match status" value="1"/>
</dbReference>
<dbReference type="GO" id="GO:0051604">
    <property type="term" value="P:protein maturation"/>
    <property type="evidence" value="ECO:0007669"/>
    <property type="project" value="TreeGrafter"/>
</dbReference>